<protein>
    <recommendedName>
        <fullName evidence="3">Urease accessory protein UreD</fullName>
    </recommendedName>
</protein>
<evidence type="ECO:0000256" key="1">
    <source>
        <dbReference type="ARBA" id="ARBA00007177"/>
    </source>
</evidence>
<organism evidence="4 5">
    <name type="scientific">Rhodovibrio salinarum</name>
    <dbReference type="NCBI Taxonomy" id="1087"/>
    <lineage>
        <taxon>Bacteria</taxon>
        <taxon>Pseudomonadati</taxon>
        <taxon>Pseudomonadota</taxon>
        <taxon>Alphaproteobacteria</taxon>
        <taxon>Rhodospirillales</taxon>
        <taxon>Rhodovibrionaceae</taxon>
        <taxon>Rhodovibrio</taxon>
    </lineage>
</organism>
<gene>
    <name evidence="3" type="primary">ureD</name>
    <name evidence="4" type="ORF">CKO21_13185</name>
</gene>
<comment type="similarity">
    <text evidence="1 3">Belongs to the UreD family.</text>
</comment>
<keyword evidence="5" id="KW-1185">Reference proteome</keyword>
<dbReference type="PANTHER" id="PTHR33643:SF1">
    <property type="entry name" value="UREASE ACCESSORY PROTEIN D"/>
    <property type="match status" value="1"/>
</dbReference>
<dbReference type="AlphaFoldDB" id="A0A934QKH4"/>
<evidence type="ECO:0000313" key="5">
    <source>
        <dbReference type="Proteomes" id="UP000778970"/>
    </source>
</evidence>
<comment type="function">
    <text evidence="3">Required for maturation of urease via the functional incorporation of the urease nickel metallocenter.</text>
</comment>
<comment type="caution">
    <text evidence="4">The sequence shown here is derived from an EMBL/GenBank/DDBJ whole genome shotgun (WGS) entry which is preliminary data.</text>
</comment>
<reference evidence="4" key="1">
    <citation type="submission" date="2017-08" db="EMBL/GenBank/DDBJ databases">
        <authorList>
            <person name="Imhoff J.F."/>
            <person name="Rahn T."/>
            <person name="Kuenzel S."/>
            <person name="Neulinger S.C."/>
        </authorList>
    </citation>
    <scope>NUCLEOTIDE SEQUENCE</scope>
    <source>
        <strain evidence="4">DSM 9154</strain>
    </source>
</reference>
<dbReference type="InterPro" id="IPR002669">
    <property type="entry name" value="UreD"/>
</dbReference>
<dbReference type="GO" id="GO:0005737">
    <property type="term" value="C:cytoplasm"/>
    <property type="evidence" value="ECO:0007669"/>
    <property type="project" value="UniProtKB-SubCell"/>
</dbReference>
<dbReference type="RefSeq" id="WP_051432053.1">
    <property type="nucleotide sequence ID" value="NZ_NRRE01000026.1"/>
</dbReference>
<sequence>MCASTLPFDRARLAPFEGGGARASSALARSIGGCRLTFDAPEGTTRLKARDQRAPARILTPRDRATGLAGATLVNEAGGLAGGDRLDNTIEVGPDARAVVTTQAAEKVYRSTGPASVIATELSVSDDGWLEWLPQETILFDRAHLRRLTTARVAPEGRLLAGELLVLGRTAHGERVSGAHLLERWRVHRADRLVWADGLRLDPPNASLDAPAGFAGQLATATLIYAAPDAPDHLHTAREVLTAHAHARTTAGVSVVGGLLLIRALAADGAALRRTVADVWSDLRHTLAGLPARVPAAWHT</sequence>
<dbReference type="EMBL" id="NRRE01000026">
    <property type="protein sequence ID" value="MBK1698195.1"/>
    <property type="molecule type" value="Genomic_DNA"/>
</dbReference>
<dbReference type="GO" id="GO:0016151">
    <property type="term" value="F:nickel cation binding"/>
    <property type="evidence" value="ECO:0007669"/>
    <property type="project" value="UniProtKB-UniRule"/>
</dbReference>
<dbReference type="Proteomes" id="UP000778970">
    <property type="component" value="Unassembled WGS sequence"/>
</dbReference>
<accession>A0A934QKH4</accession>
<dbReference type="Pfam" id="PF01774">
    <property type="entry name" value="UreD"/>
    <property type="match status" value="1"/>
</dbReference>
<keyword evidence="2 3" id="KW-0143">Chaperone</keyword>
<keyword evidence="3" id="KW-0996">Nickel insertion</keyword>
<dbReference type="HAMAP" id="MF_01384">
    <property type="entry name" value="UreD"/>
    <property type="match status" value="1"/>
</dbReference>
<dbReference type="PANTHER" id="PTHR33643">
    <property type="entry name" value="UREASE ACCESSORY PROTEIN D"/>
    <property type="match status" value="1"/>
</dbReference>
<evidence type="ECO:0000256" key="2">
    <source>
        <dbReference type="ARBA" id="ARBA00023186"/>
    </source>
</evidence>
<evidence type="ECO:0000256" key="3">
    <source>
        <dbReference type="HAMAP-Rule" id="MF_01384"/>
    </source>
</evidence>
<reference evidence="4" key="2">
    <citation type="journal article" date="2020" name="Microorganisms">
        <title>Osmotic Adaptation and Compatible Solute Biosynthesis of Phototrophic Bacteria as Revealed from Genome Analyses.</title>
        <authorList>
            <person name="Imhoff J.F."/>
            <person name="Rahn T."/>
            <person name="Kunzel S."/>
            <person name="Keller A."/>
            <person name="Neulinger S.C."/>
        </authorList>
    </citation>
    <scope>NUCLEOTIDE SEQUENCE</scope>
    <source>
        <strain evidence="4">DSM 9154</strain>
    </source>
</reference>
<comment type="subunit">
    <text evidence="3">UreD, UreF and UreG form a complex that acts as a GTP-hydrolysis-dependent molecular chaperone, activating the urease apoprotein by helping to assemble the nickel containing metallocenter of UreC. The UreE protein probably delivers the nickel.</text>
</comment>
<name>A0A934QKH4_9PROT</name>
<comment type="subcellular location">
    <subcellularLocation>
        <location evidence="3">Cytoplasm</location>
    </subcellularLocation>
</comment>
<keyword evidence="3" id="KW-0963">Cytoplasm</keyword>
<evidence type="ECO:0000313" key="4">
    <source>
        <dbReference type="EMBL" id="MBK1698195.1"/>
    </source>
</evidence>
<proteinExistence type="inferred from homology"/>